<proteinExistence type="predicted"/>
<sequence length="389" mass="42155">MARRFWELVGPEERSDPAAPGRGISCLEVAARNGWPERVDVLLAELTYEQRELQVALECAILEADARRHQRRVISRLIDAGAHPDGPGLWAKDGRLLLFATSQLDYTACMAPSWRKGPMLEFGTRRAPALHSLLRKGSSVSHLGYQDAPEDRLSATQLLLDHGALPDAVNEAGETALHLAAQYASFEQLQLCLVHTRLNVNDVVRQPNHRDESSLHPAAASGHDGVVEFLLAQGAVDDVDLASHNGWTPLLCALSPSQGNSVEMAVRVAARLLLGGASVRVVTAEGWSPLHAVAKPRYEPTARAQFVRLAQSSYSVVPPLDIEPAFLRDSTITPDKLDGIWGFLLLKLAESINQEENAARIVKEDGVGSAVSDTTPLALAIRTVAVDLV</sequence>
<dbReference type="RefSeq" id="XP_066702617.1">
    <property type="nucleotide sequence ID" value="XM_066842755.1"/>
</dbReference>
<evidence type="ECO:0008006" key="6">
    <source>
        <dbReference type="Google" id="ProtNLM"/>
    </source>
</evidence>
<name>A0ABR1QM84_9PEZI</name>
<protein>
    <recommendedName>
        <fullName evidence="6">Ankyrin repeat protein</fullName>
    </recommendedName>
</protein>
<comment type="caution">
    <text evidence="4">The sequence shown here is derived from an EMBL/GenBank/DDBJ whole genome shotgun (WGS) entry which is preliminary data.</text>
</comment>
<dbReference type="Gene3D" id="1.25.40.20">
    <property type="entry name" value="Ankyrin repeat-containing domain"/>
    <property type="match status" value="1"/>
</dbReference>
<dbReference type="PANTHER" id="PTHR24198">
    <property type="entry name" value="ANKYRIN REPEAT AND PROTEIN KINASE DOMAIN-CONTAINING PROTEIN"/>
    <property type="match status" value="1"/>
</dbReference>
<dbReference type="InterPro" id="IPR002110">
    <property type="entry name" value="Ankyrin_rpt"/>
</dbReference>
<evidence type="ECO:0000313" key="5">
    <source>
        <dbReference type="Proteomes" id="UP001391051"/>
    </source>
</evidence>
<dbReference type="InterPro" id="IPR036770">
    <property type="entry name" value="Ankyrin_rpt-contain_sf"/>
</dbReference>
<evidence type="ECO:0000313" key="4">
    <source>
        <dbReference type="EMBL" id="KAK7957311.1"/>
    </source>
</evidence>
<evidence type="ECO:0000256" key="3">
    <source>
        <dbReference type="PROSITE-ProRule" id="PRU00023"/>
    </source>
</evidence>
<accession>A0ABR1QM84</accession>
<keyword evidence="5" id="KW-1185">Reference proteome</keyword>
<feature type="repeat" description="ANK" evidence="3">
    <location>
        <begin position="210"/>
        <end position="235"/>
    </location>
</feature>
<dbReference type="Pfam" id="PF12796">
    <property type="entry name" value="Ank_2"/>
    <property type="match status" value="1"/>
</dbReference>
<dbReference type="SMART" id="SM00248">
    <property type="entry name" value="ANK"/>
    <property type="match status" value="4"/>
</dbReference>
<evidence type="ECO:0000256" key="1">
    <source>
        <dbReference type="ARBA" id="ARBA00022737"/>
    </source>
</evidence>
<dbReference type="SUPFAM" id="SSF48403">
    <property type="entry name" value="Ankyrin repeat"/>
    <property type="match status" value="1"/>
</dbReference>
<dbReference type="EMBL" id="JAQQWE010000004">
    <property type="protein sequence ID" value="KAK7957311.1"/>
    <property type="molecule type" value="Genomic_DNA"/>
</dbReference>
<keyword evidence="1" id="KW-0677">Repeat</keyword>
<dbReference type="Proteomes" id="UP001391051">
    <property type="component" value="Unassembled WGS sequence"/>
</dbReference>
<keyword evidence="2 3" id="KW-0040">ANK repeat</keyword>
<dbReference type="PROSITE" id="PS50297">
    <property type="entry name" value="ANK_REP_REGION"/>
    <property type="match status" value="1"/>
</dbReference>
<dbReference type="GeneID" id="92075817"/>
<evidence type="ECO:0000256" key="2">
    <source>
        <dbReference type="ARBA" id="ARBA00023043"/>
    </source>
</evidence>
<reference evidence="4 5" key="1">
    <citation type="submission" date="2023-01" db="EMBL/GenBank/DDBJ databases">
        <title>Analysis of 21 Apiospora genomes using comparative genomics revels a genus with tremendous synthesis potential of carbohydrate active enzymes and secondary metabolites.</title>
        <authorList>
            <person name="Sorensen T."/>
        </authorList>
    </citation>
    <scope>NUCLEOTIDE SEQUENCE [LARGE SCALE GENOMIC DNA]</scope>
    <source>
        <strain evidence="4 5">CBS 24483</strain>
    </source>
</reference>
<dbReference type="PANTHER" id="PTHR24198:SF165">
    <property type="entry name" value="ANKYRIN REPEAT-CONTAINING PROTEIN-RELATED"/>
    <property type="match status" value="1"/>
</dbReference>
<dbReference type="PROSITE" id="PS50088">
    <property type="entry name" value="ANK_REPEAT"/>
    <property type="match status" value="1"/>
</dbReference>
<gene>
    <name evidence="4" type="ORF">PG986_006533</name>
</gene>
<organism evidence="4 5">
    <name type="scientific">Apiospora aurea</name>
    <dbReference type="NCBI Taxonomy" id="335848"/>
    <lineage>
        <taxon>Eukaryota</taxon>
        <taxon>Fungi</taxon>
        <taxon>Dikarya</taxon>
        <taxon>Ascomycota</taxon>
        <taxon>Pezizomycotina</taxon>
        <taxon>Sordariomycetes</taxon>
        <taxon>Xylariomycetidae</taxon>
        <taxon>Amphisphaeriales</taxon>
        <taxon>Apiosporaceae</taxon>
        <taxon>Apiospora</taxon>
    </lineage>
</organism>